<accession>R9P032</accession>
<dbReference type="HOGENOM" id="CLU_1461952_0_0_1"/>
<dbReference type="Proteomes" id="UP000014071">
    <property type="component" value="Unassembled WGS sequence"/>
</dbReference>
<name>R9P032_PSEHS</name>
<organism evidence="2 3">
    <name type="scientific">Pseudozyma hubeiensis (strain SY62)</name>
    <name type="common">Yeast</name>
    <dbReference type="NCBI Taxonomy" id="1305764"/>
    <lineage>
        <taxon>Eukaryota</taxon>
        <taxon>Fungi</taxon>
        <taxon>Dikarya</taxon>
        <taxon>Basidiomycota</taxon>
        <taxon>Ustilaginomycotina</taxon>
        <taxon>Ustilaginomycetes</taxon>
        <taxon>Ustilaginales</taxon>
        <taxon>Ustilaginaceae</taxon>
        <taxon>Pseudozyma</taxon>
    </lineage>
</organism>
<dbReference type="AlphaFoldDB" id="R9P032"/>
<gene>
    <name evidence="2" type="ORF">PHSY_002115</name>
</gene>
<keyword evidence="3" id="KW-1185">Reference proteome</keyword>
<reference evidence="3" key="1">
    <citation type="journal article" date="2013" name="Genome Announc.">
        <title>Draft genome sequence of the basidiomycetous yeast-like fungus Pseudozyma hubeiensis SY62, which produces an abundant amount of the biosurfactant mannosylerythritol lipids.</title>
        <authorList>
            <person name="Konishi M."/>
            <person name="Hatada Y."/>
            <person name="Horiuchi J."/>
        </authorList>
    </citation>
    <scope>NUCLEOTIDE SEQUENCE [LARGE SCALE GENOMIC DNA]</scope>
    <source>
        <strain evidence="3">SY62</strain>
    </source>
</reference>
<dbReference type="RefSeq" id="XP_012188130.1">
    <property type="nucleotide sequence ID" value="XM_012332740.1"/>
</dbReference>
<evidence type="ECO:0000256" key="1">
    <source>
        <dbReference type="SAM" id="MobiDB-lite"/>
    </source>
</evidence>
<sequence>MPGRSRFRMTEYCIGTVPGSALYLFVPDLLTLHSLNTDSRHDMWISLLCRMQFATVQRNHRRSLAACSAGRELILAARGSKPGDRHRACRDVTTKQLRRTQSGPTTRPSSLPLLDGGFCNSTGRAWVTCFISDRSPSVARRNRARRPCCERSRPAPTVEMRGSSVSRTLDFNGPKRTQAPLRSIS</sequence>
<dbReference type="GeneID" id="24107409"/>
<protein>
    <submittedName>
        <fullName evidence="2">Uncharacterized protein</fullName>
    </submittedName>
</protein>
<evidence type="ECO:0000313" key="3">
    <source>
        <dbReference type="Proteomes" id="UP000014071"/>
    </source>
</evidence>
<proteinExistence type="predicted"/>
<dbReference type="EMBL" id="DF238784">
    <property type="protein sequence ID" value="GAC94543.1"/>
    <property type="molecule type" value="Genomic_DNA"/>
</dbReference>
<feature type="region of interest" description="Disordered" evidence="1">
    <location>
        <begin position="141"/>
        <end position="185"/>
    </location>
</feature>
<evidence type="ECO:0000313" key="2">
    <source>
        <dbReference type="EMBL" id="GAC94543.1"/>
    </source>
</evidence>